<keyword evidence="1" id="KW-1133">Transmembrane helix</keyword>
<comment type="caution">
    <text evidence="2">The sequence shown here is derived from an EMBL/GenBank/DDBJ whole genome shotgun (WGS) entry which is preliminary data.</text>
</comment>
<evidence type="ECO:0000313" key="2">
    <source>
        <dbReference type="EMBL" id="NLH34480.1"/>
    </source>
</evidence>
<evidence type="ECO:0000256" key="1">
    <source>
        <dbReference type="SAM" id="Phobius"/>
    </source>
</evidence>
<evidence type="ECO:0000313" key="3">
    <source>
        <dbReference type="Proteomes" id="UP000559962"/>
    </source>
</evidence>
<protein>
    <submittedName>
        <fullName evidence="2">Uncharacterized protein</fullName>
    </submittedName>
</protein>
<dbReference type="AlphaFoldDB" id="A0A847J1Q7"/>
<name>A0A847J1Q7_9LACT</name>
<reference evidence="2 3" key="1">
    <citation type="journal article" date="2020" name="Biotechnol. Biofuels">
        <title>New insights from the biogas microbiome by comprehensive genome-resolved metagenomics of nearly 1600 species originating from multiple anaerobic digesters.</title>
        <authorList>
            <person name="Campanaro S."/>
            <person name="Treu L."/>
            <person name="Rodriguez-R L.M."/>
            <person name="Kovalovszki A."/>
            <person name="Ziels R.M."/>
            <person name="Maus I."/>
            <person name="Zhu X."/>
            <person name="Kougias P.G."/>
            <person name="Basile A."/>
            <person name="Luo G."/>
            <person name="Schluter A."/>
            <person name="Konstantinidis K.T."/>
            <person name="Angelidaki I."/>
        </authorList>
    </citation>
    <scope>NUCLEOTIDE SEQUENCE [LARGE SCALE GENOMIC DNA]</scope>
    <source>
        <strain evidence="2">AS27yjCOA_61</strain>
    </source>
</reference>
<dbReference type="Proteomes" id="UP000559962">
    <property type="component" value="Unassembled WGS sequence"/>
</dbReference>
<keyword evidence="1" id="KW-0472">Membrane</keyword>
<accession>A0A847J1Q7</accession>
<proteinExistence type="predicted"/>
<sequence>MRNFIFLFTMWLGAVVAVVSFWVWIGTLLIWKIFAVTGASSLIYPSFWIMICGAVVTLTSLLIGYLVVAK</sequence>
<dbReference type="EMBL" id="JAAYVO010000005">
    <property type="protein sequence ID" value="NLH34480.1"/>
    <property type="molecule type" value="Genomic_DNA"/>
</dbReference>
<feature type="transmembrane region" description="Helical" evidence="1">
    <location>
        <begin position="46"/>
        <end position="68"/>
    </location>
</feature>
<organism evidence="2 3">
    <name type="scientific">Pseudolactococcus chungangensis</name>
    <dbReference type="NCBI Taxonomy" id="451457"/>
    <lineage>
        <taxon>Bacteria</taxon>
        <taxon>Bacillati</taxon>
        <taxon>Bacillota</taxon>
        <taxon>Bacilli</taxon>
        <taxon>Lactobacillales</taxon>
        <taxon>Streptococcaceae</taxon>
        <taxon>Pseudolactococcus</taxon>
    </lineage>
</organism>
<gene>
    <name evidence="2" type="ORF">GX453_00330</name>
</gene>
<keyword evidence="1" id="KW-0812">Transmembrane</keyword>
<feature type="transmembrane region" description="Helical" evidence="1">
    <location>
        <begin position="12"/>
        <end position="34"/>
    </location>
</feature>